<sequence>MAARRFMVSKRRIRLGGPWAGRLVGVESMNYRKLTGFPAPLYSVAVHKYVNCCGAATTVRGVIQADEIGHLIFGLGQ</sequence>
<dbReference type="AlphaFoldDB" id="A0A2N8KYG4"/>
<name>A0A2N8KYG4_9BURK</name>
<dbReference type="Proteomes" id="UP000235916">
    <property type="component" value="Unassembled WGS sequence"/>
</dbReference>
<protein>
    <submittedName>
        <fullName evidence="1">Uncharacterized protein</fullName>
    </submittedName>
</protein>
<proteinExistence type="predicted"/>
<organism evidence="1 2">
    <name type="scientific">Kinneretia aquatilis</name>
    <dbReference type="NCBI Taxonomy" id="2070761"/>
    <lineage>
        <taxon>Bacteria</taxon>
        <taxon>Pseudomonadati</taxon>
        <taxon>Pseudomonadota</taxon>
        <taxon>Betaproteobacteria</taxon>
        <taxon>Burkholderiales</taxon>
        <taxon>Sphaerotilaceae</taxon>
        <taxon>Roseateles</taxon>
    </lineage>
</organism>
<evidence type="ECO:0000313" key="1">
    <source>
        <dbReference type="EMBL" id="PND38506.1"/>
    </source>
</evidence>
<gene>
    <name evidence="1" type="ORF">C1O66_13895</name>
</gene>
<reference evidence="1 2" key="1">
    <citation type="submission" date="2018-01" db="EMBL/GenBank/DDBJ databases">
        <title>Draft genome sequence of Paucibacter aquatile CR182 isolated from freshwater of the Nakdong River.</title>
        <authorList>
            <person name="Choi A."/>
            <person name="Chung E.J."/>
        </authorList>
    </citation>
    <scope>NUCLEOTIDE SEQUENCE [LARGE SCALE GENOMIC DNA]</scope>
    <source>
        <strain evidence="1 2">CR182</strain>
    </source>
</reference>
<keyword evidence="2" id="KW-1185">Reference proteome</keyword>
<comment type="caution">
    <text evidence="1">The sequence shown here is derived from an EMBL/GenBank/DDBJ whole genome shotgun (WGS) entry which is preliminary data.</text>
</comment>
<accession>A0A2N8KYG4</accession>
<evidence type="ECO:0000313" key="2">
    <source>
        <dbReference type="Proteomes" id="UP000235916"/>
    </source>
</evidence>
<dbReference type="EMBL" id="POSP01000003">
    <property type="protein sequence ID" value="PND38506.1"/>
    <property type="molecule type" value="Genomic_DNA"/>
</dbReference>